<evidence type="ECO:0000313" key="4">
    <source>
        <dbReference type="Proteomes" id="UP000731907"/>
    </source>
</evidence>
<protein>
    <submittedName>
        <fullName evidence="3">Response regulator transcription factor</fullName>
    </submittedName>
</protein>
<dbReference type="SMART" id="SM00448">
    <property type="entry name" value="REC"/>
    <property type="match status" value="1"/>
</dbReference>
<name>A0ABS6J6P0_9RHOB</name>
<evidence type="ECO:0000259" key="2">
    <source>
        <dbReference type="PROSITE" id="PS50110"/>
    </source>
</evidence>
<gene>
    <name evidence="3" type="ORF">GU927_015000</name>
</gene>
<evidence type="ECO:0000256" key="1">
    <source>
        <dbReference type="PROSITE-ProRule" id="PRU00169"/>
    </source>
</evidence>
<keyword evidence="1" id="KW-0597">Phosphoprotein</keyword>
<proteinExistence type="predicted"/>
<dbReference type="InterPro" id="IPR051015">
    <property type="entry name" value="EvgA-like"/>
</dbReference>
<accession>A0ABS6J6P0</accession>
<evidence type="ECO:0000313" key="3">
    <source>
        <dbReference type="EMBL" id="MBU9699157.1"/>
    </source>
</evidence>
<feature type="modified residue" description="4-aspartylphosphate" evidence="1">
    <location>
        <position position="62"/>
    </location>
</feature>
<dbReference type="InterPro" id="IPR001789">
    <property type="entry name" value="Sig_transdc_resp-reg_receiver"/>
</dbReference>
<keyword evidence="4" id="KW-1185">Reference proteome</keyword>
<dbReference type="InterPro" id="IPR058245">
    <property type="entry name" value="NreC/VraR/RcsB-like_REC"/>
</dbReference>
<feature type="domain" description="Response regulatory" evidence="2">
    <location>
        <begin position="11"/>
        <end position="127"/>
    </location>
</feature>
<dbReference type="EMBL" id="JAAATX020000010">
    <property type="protein sequence ID" value="MBU9699157.1"/>
    <property type="molecule type" value="Genomic_DNA"/>
</dbReference>
<dbReference type="Pfam" id="PF00072">
    <property type="entry name" value="Response_reg"/>
    <property type="match status" value="1"/>
</dbReference>
<reference evidence="3 4" key="1">
    <citation type="submission" date="2021-06" db="EMBL/GenBank/DDBJ databases">
        <title>Rhodobacteraceae bacterium strain HSP-20.</title>
        <authorList>
            <person name="Chen W.-M."/>
        </authorList>
    </citation>
    <scope>NUCLEOTIDE SEQUENCE [LARGE SCALE GENOMIC DNA]</scope>
    <source>
        <strain evidence="3 4">HSP-20</strain>
    </source>
</reference>
<organism evidence="3 4">
    <name type="scientific">Paragemmobacter amnigenus</name>
    <dbReference type="NCBI Taxonomy" id="2852097"/>
    <lineage>
        <taxon>Bacteria</taxon>
        <taxon>Pseudomonadati</taxon>
        <taxon>Pseudomonadota</taxon>
        <taxon>Alphaproteobacteria</taxon>
        <taxon>Rhodobacterales</taxon>
        <taxon>Paracoccaceae</taxon>
        <taxon>Paragemmobacter</taxon>
    </lineage>
</organism>
<sequence>MTDKDTAKPITVLIADDHSLVAEAMCHILEASGEYRVAVVETLLDARAAIHAQGGYDLVLLDLDMPGMDGAASVETVVRDNRTGRVAILTAGTVDLRQSTLFASGAAGVILKSQPFADILAAIASILEGELYYPRADDRNLFRMSAAAAMVPVALRN</sequence>
<dbReference type="PROSITE" id="PS50110">
    <property type="entry name" value="RESPONSE_REGULATORY"/>
    <property type="match status" value="1"/>
</dbReference>
<dbReference type="Proteomes" id="UP000731907">
    <property type="component" value="Unassembled WGS sequence"/>
</dbReference>
<comment type="caution">
    <text evidence="3">The sequence shown here is derived from an EMBL/GenBank/DDBJ whole genome shotgun (WGS) entry which is preliminary data.</text>
</comment>
<dbReference type="RefSeq" id="WP_217765687.1">
    <property type="nucleotide sequence ID" value="NZ_JAAATX020000010.1"/>
</dbReference>
<dbReference type="PANTHER" id="PTHR45566">
    <property type="entry name" value="HTH-TYPE TRANSCRIPTIONAL REGULATOR YHJB-RELATED"/>
    <property type="match status" value="1"/>
</dbReference>
<dbReference type="PANTHER" id="PTHR45566:SF1">
    <property type="entry name" value="HTH-TYPE TRANSCRIPTIONAL REGULATOR YHJB-RELATED"/>
    <property type="match status" value="1"/>
</dbReference>
<dbReference type="CDD" id="cd17535">
    <property type="entry name" value="REC_NarL-like"/>
    <property type="match status" value="1"/>
</dbReference>